<dbReference type="EMBL" id="AUWU02000007">
    <property type="protein sequence ID" value="KAH0570461.1"/>
    <property type="molecule type" value="Genomic_DNA"/>
</dbReference>
<evidence type="ECO:0000313" key="3">
    <source>
        <dbReference type="Proteomes" id="UP000018208"/>
    </source>
</evidence>
<dbReference type="AlphaFoldDB" id="V6LZP3"/>
<name>V6LZP3_9EUKA</name>
<evidence type="ECO:0000313" key="1">
    <source>
        <dbReference type="EMBL" id="EST49211.1"/>
    </source>
</evidence>
<evidence type="ECO:0000313" key="2">
    <source>
        <dbReference type="EMBL" id="KAH0570461.1"/>
    </source>
</evidence>
<accession>V6LZP3</accession>
<gene>
    <name evidence="1" type="ORF">SS50377_10430</name>
    <name evidence="2" type="ORF">SS50377_26741</name>
</gene>
<proteinExistence type="predicted"/>
<dbReference type="Proteomes" id="UP000018208">
    <property type="component" value="Unassembled WGS sequence"/>
</dbReference>
<protein>
    <submittedName>
        <fullName evidence="1">Uncharacterized protein</fullName>
    </submittedName>
</protein>
<dbReference type="EMBL" id="KI545953">
    <property type="protein sequence ID" value="EST49211.1"/>
    <property type="molecule type" value="Genomic_DNA"/>
</dbReference>
<reference evidence="2" key="2">
    <citation type="submission" date="2020-12" db="EMBL/GenBank/DDBJ databases">
        <title>New Spironucleus salmonicida genome in near-complete chromosomes.</title>
        <authorList>
            <person name="Xu F."/>
            <person name="Kurt Z."/>
            <person name="Jimenez-Gonzalez A."/>
            <person name="Astvaldsson A."/>
            <person name="Andersson J.O."/>
            <person name="Svard S.G."/>
        </authorList>
    </citation>
    <scope>NUCLEOTIDE SEQUENCE</scope>
    <source>
        <strain evidence="2">ATCC 50377</strain>
    </source>
</reference>
<sequence>MNRKSLSQQPSQVLHITQAIQTLITVLPQLKFNPTTLAEQKLYEKYQNQIQHKLSVIKNAALTSPAKTKFQFLQLPHYLDTLVASLTNNARTGSLALQILQIHALDSQLADHGILLHQNLTGNLKNVFVGCPETQRKIVVLISQLAASNYNLKVLLYDENVVFILQNSLRCEVAPEEFQGLFECWSRTVQALVQFEREIAHMLFSDVLIDFVCSCNDEEYVQQCIQILWEFYQENNIFEEEILQIQRIVEAVQGWDNEVIQAFIGYVSGLIAEFVEDDLEQIQLFV</sequence>
<organism evidence="1">
    <name type="scientific">Spironucleus salmonicida</name>
    <dbReference type="NCBI Taxonomy" id="348837"/>
    <lineage>
        <taxon>Eukaryota</taxon>
        <taxon>Metamonada</taxon>
        <taxon>Diplomonadida</taxon>
        <taxon>Hexamitidae</taxon>
        <taxon>Hexamitinae</taxon>
        <taxon>Spironucleus</taxon>
    </lineage>
</organism>
<dbReference type="VEuPathDB" id="GiardiaDB:SS50377_26741"/>
<reference evidence="1 2" key="1">
    <citation type="journal article" date="2014" name="PLoS Genet.">
        <title>The Genome of Spironucleus salmonicida Highlights a Fish Pathogen Adapted to Fluctuating Environments.</title>
        <authorList>
            <person name="Xu F."/>
            <person name="Jerlstrom-Hultqvist J."/>
            <person name="Einarsson E."/>
            <person name="Astvaldsson A."/>
            <person name="Svard S.G."/>
            <person name="Andersson J.O."/>
        </authorList>
    </citation>
    <scope>NUCLEOTIDE SEQUENCE</scope>
    <source>
        <strain evidence="2">ATCC 50377</strain>
    </source>
</reference>
<keyword evidence="3" id="KW-1185">Reference proteome</keyword>